<dbReference type="CDD" id="cd06173">
    <property type="entry name" value="MFS_MefA_like"/>
    <property type="match status" value="1"/>
</dbReference>
<keyword evidence="5 7" id="KW-1133">Transmembrane helix</keyword>
<dbReference type="InterPro" id="IPR010290">
    <property type="entry name" value="TM_effector"/>
</dbReference>
<feature type="transmembrane region" description="Helical" evidence="7">
    <location>
        <begin position="359"/>
        <end position="378"/>
    </location>
</feature>
<feature type="transmembrane region" description="Helical" evidence="7">
    <location>
        <begin position="390"/>
        <end position="407"/>
    </location>
</feature>
<feature type="transmembrane region" description="Helical" evidence="7">
    <location>
        <begin position="179"/>
        <end position="196"/>
    </location>
</feature>
<feature type="transmembrane region" description="Helical" evidence="7">
    <location>
        <begin position="58"/>
        <end position="78"/>
    </location>
</feature>
<dbReference type="GO" id="GO:0005886">
    <property type="term" value="C:plasma membrane"/>
    <property type="evidence" value="ECO:0007669"/>
    <property type="project" value="UniProtKB-SubCell"/>
</dbReference>
<comment type="caution">
    <text evidence="8">The sequence shown here is derived from an EMBL/GenBank/DDBJ whole genome shotgun (WGS) entry which is preliminary data.</text>
</comment>
<evidence type="ECO:0000256" key="1">
    <source>
        <dbReference type="ARBA" id="ARBA00004651"/>
    </source>
</evidence>
<feature type="transmembrane region" description="Helical" evidence="7">
    <location>
        <begin position="322"/>
        <end position="347"/>
    </location>
</feature>
<dbReference type="SUPFAM" id="SSF103473">
    <property type="entry name" value="MFS general substrate transporter"/>
    <property type="match status" value="1"/>
</dbReference>
<dbReference type="AlphaFoldDB" id="A0A1L9B2L7"/>
<dbReference type="OrthoDB" id="9775268at2"/>
<feature type="transmembrane region" description="Helical" evidence="7">
    <location>
        <begin position="99"/>
        <end position="127"/>
    </location>
</feature>
<dbReference type="Pfam" id="PF05977">
    <property type="entry name" value="MFS_3"/>
    <property type="match status" value="1"/>
</dbReference>
<evidence type="ECO:0000256" key="4">
    <source>
        <dbReference type="ARBA" id="ARBA00022692"/>
    </source>
</evidence>
<gene>
    <name evidence="8" type="ORF">BON30_32660</name>
</gene>
<reference evidence="9" key="1">
    <citation type="submission" date="2016-11" db="EMBL/GenBank/DDBJ databases">
        <authorList>
            <person name="Shukria A."/>
            <person name="Stevens D.C."/>
        </authorList>
    </citation>
    <scope>NUCLEOTIDE SEQUENCE [LARGE SCALE GENOMIC DNA]</scope>
    <source>
        <strain evidence="9">Cbfe23</strain>
    </source>
</reference>
<dbReference type="PANTHER" id="PTHR23513:SF6">
    <property type="entry name" value="MAJOR FACILITATOR SUPERFAMILY ASSOCIATED DOMAIN-CONTAINING PROTEIN"/>
    <property type="match status" value="1"/>
</dbReference>
<dbReference type="Gene3D" id="1.20.1250.20">
    <property type="entry name" value="MFS general substrate transporter like domains"/>
    <property type="match status" value="1"/>
</dbReference>
<dbReference type="Proteomes" id="UP000182229">
    <property type="component" value="Unassembled WGS sequence"/>
</dbReference>
<feature type="transmembrane region" description="Helical" evidence="7">
    <location>
        <begin position="268"/>
        <end position="286"/>
    </location>
</feature>
<organism evidence="8 9">
    <name type="scientific">Cystobacter ferrugineus</name>
    <dbReference type="NCBI Taxonomy" id="83449"/>
    <lineage>
        <taxon>Bacteria</taxon>
        <taxon>Pseudomonadati</taxon>
        <taxon>Myxococcota</taxon>
        <taxon>Myxococcia</taxon>
        <taxon>Myxococcales</taxon>
        <taxon>Cystobacterineae</taxon>
        <taxon>Archangiaceae</taxon>
        <taxon>Cystobacter</taxon>
    </lineage>
</organism>
<dbReference type="STRING" id="83449.BON30_32660"/>
<sequence length="427" mass="44839">MDSASPSLRSVLALLRRNADYRRLFLATVVSMLGDWFAFVAISGFVTETTGHLSASAAVYAASVLPASLLSPFAGLLADRMDRQRLMVTVDLVRVVPALGMLAALLWRAPALALVCVALLAALSAFFDPVAEASVPNVVSPEELPVAQAALGSVWGSMLFVGAALGGLATLAFGRHVSILLNAATFLLSAWLVRGIRRSFQRPPSSDAPSASTSASTWRQLHEAWTFARRHPISLSLLTTKVGVGLGNGLVGLLPAFAARNFGSGDEGVGLLLSARGLGALIGPFLGQRWVRRDDRRLFFACGVSMITYGLAYLLLPAAPSLLLAAGCVLLAHLGGGAQWTLSTYGLQVSTPDRLRGRIMGLDFGLATLGIGVSSLAASVAAEGVGLTRAAWGLAGVSLLYGALWLWKTRGLWRGRPDVLAASRPQE</sequence>
<keyword evidence="2" id="KW-0813">Transport</keyword>
<feature type="transmembrane region" description="Helical" evidence="7">
    <location>
        <begin position="24"/>
        <end position="46"/>
    </location>
</feature>
<keyword evidence="3" id="KW-1003">Cell membrane</keyword>
<name>A0A1L9B2L7_9BACT</name>
<evidence type="ECO:0000313" key="9">
    <source>
        <dbReference type="Proteomes" id="UP000182229"/>
    </source>
</evidence>
<evidence type="ECO:0000256" key="6">
    <source>
        <dbReference type="ARBA" id="ARBA00023136"/>
    </source>
</evidence>
<evidence type="ECO:0000313" key="8">
    <source>
        <dbReference type="EMBL" id="OJH36511.1"/>
    </source>
</evidence>
<dbReference type="InterPro" id="IPR036259">
    <property type="entry name" value="MFS_trans_sf"/>
</dbReference>
<dbReference type="PRINTS" id="PR01988">
    <property type="entry name" value="EXPORTERBACE"/>
</dbReference>
<accession>A0A1L9B2L7</accession>
<keyword evidence="9" id="KW-1185">Reference proteome</keyword>
<evidence type="ECO:0008006" key="10">
    <source>
        <dbReference type="Google" id="ProtNLM"/>
    </source>
</evidence>
<comment type="subcellular location">
    <subcellularLocation>
        <location evidence="1">Cell membrane</location>
        <topology evidence="1">Multi-pass membrane protein</topology>
    </subcellularLocation>
</comment>
<evidence type="ECO:0000256" key="2">
    <source>
        <dbReference type="ARBA" id="ARBA00022448"/>
    </source>
</evidence>
<keyword evidence="4 7" id="KW-0812">Transmembrane</keyword>
<dbReference type="InterPro" id="IPR022324">
    <property type="entry name" value="Bacilysin_exporter_BacE_put"/>
</dbReference>
<feature type="transmembrane region" description="Helical" evidence="7">
    <location>
        <begin position="298"/>
        <end position="316"/>
    </location>
</feature>
<reference evidence="8 9" key="2">
    <citation type="submission" date="2016-12" db="EMBL/GenBank/DDBJ databases">
        <title>Draft Genome Sequence of Cystobacter ferrugineus Strain Cbfe23.</title>
        <authorList>
            <person name="Akbar S."/>
            <person name="Dowd S.E."/>
            <person name="Stevens D.C."/>
        </authorList>
    </citation>
    <scope>NUCLEOTIDE SEQUENCE [LARGE SCALE GENOMIC DNA]</scope>
    <source>
        <strain evidence="8 9">Cbfe23</strain>
    </source>
</reference>
<protein>
    <recommendedName>
        <fullName evidence="10">MFS transporter</fullName>
    </recommendedName>
</protein>
<proteinExistence type="predicted"/>
<dbReference type="PANTHER" id="PTHR23513">
    <property type="entry name" value="INTEGRAL MEMBRANE EFFLUX PROTEIN-RELATED"/>
    <property type="match status" value="1"/>
</dbReference>
<dbReference type="RefSeq" id="WP_071902399.1">
    <property type="nucleotide sequence ID" value="NZ_MPIN01000010.1"/>
</dbReference>
<evidence type="ECO:0000256" key="7">
    <source>
        <dbReference type="SAM" id="Phobius"/>
    </source>
</evidence>
<dbReference type="EMBL" id="MPIN01000010">
    <property type="protein sequence ID" value="OJH36511.1"/>
    <property type="molecule type" value="Genomic_DNA"/>
</dbReference>
<evidence type="ECO:0000256" key="3">
    <source>
        <dbReference type="ARBA" id="ARBA00022475"/>
    </source>
</evidence>
<evidence type="ECO:0000256" key="5">
    <source>
        <dbReference type="ARBA" id="ARBA00022989"/>
    </source>
</evidence>
<keyword evidence="6 7" id="KW-0472">Membrane</keyword>